<comment type="similarity">
    <text evidence="2 6">Belongs to the ABC-3 integral membrane protein family.</text>
</comment>
<reference evidence="9" key="2">
    <citation type="journal article" date="2010" name="Stand. Genomic Sci.">
        <title>Complete genome sequence of Thermaerobacter marianensis type strain (7p75aT).</title>
        <authorList>
            <person name="Han C."/>
            <person name="Gu W."/>
            <person name="Zhang X."/>
            <person name="Lapidus A."/>
            <person name="Nolan M."/>
            <person name="Copeland A."/>
            <person name="Lucas S."/>
            <person name="Glavina Del Rio T."/>
            <person name="Tice H."/>
            <person name="Cheng J."/>
            <person name="Tapia R."/>
            <person name="Goodwin L."/>
            <person name="Pitluck S."/>
            <person name="Pagani I."/>
            <person name="Ivanova N."/>
            <person name="Mavromatis K."/>
            <person name="Mikhailova N."/>
            <person name="Pati A."/>
            <person name="Chen A."/>
            <person name="Palaniappan K."/>
            <person name="Land M."/>
            <person name="Hauser L."/>
            <person name="Chang Y."/>
            <person name="Jeffries C."/>
            <person name="Schneider S."/>
            <person name="Rohde M."/>
            <person name="Goker M."/>
            <person name="Pukall R."/>
            <person name="Woyke T."/>
            <person name="Bristow J."/>
            <person name="Eisen J."/>
            <person name="Markowitz V."/>
            <person name="Hugenholtz P."/>
            <person name="Kyrpides N."/>
            <person name="Klenk H."/>
            <person name="Detter J."/>
        </authorList>
    </citation>
    <scope>NUCLEOTIDE SEQUENCE [LARGE SCALE GENOMIC DNA]</scope>
    <source>
        <strain evidence="9">ATCC 700841 / DSM 12885 / JCM 10246 / 7p75a</strain>
    </source>
</reference>
<feature type="transmembrane region" description="Helical" evidence="7">
    <location>
        <begin position="6"/>
        <end position="26"/>
    </location>
</feature>
<evidence type="ECO:0000256" key="4">
    <source>
        <dbReference type="ARBA" id="ARBA00022989"/>
    </source>
</evidence>
<protein>
    <submittedName>
        <fullName evidence="8">ABC-3 protein</fullName>
    </submittedName>
</protein>
<dbReference type="PANTHER" id="PTHR30477">
    <property type="entry name" value="ABC-TRANSPORTER METAL-BINDING PROTEIN"/>
    <property type="match status" value="1"/>
</dbReference>
<keyword evidence="9" id="KW-1185">Reference proteome</keyword>
<dbReference type="InterPro" id="IPR037294">
    <property type="entry name" value="ABC_BtuC-like"/>
</dbReference>
<dbReference type="PANTHER" id="PTHR30477:SF0">
    <property type="entry name" value="METAL TRANSPORT SYSTEM MEMBRANE PROTEIN TM_0125-RELATED"/>
    <property type="match status" value="1"/>
</dbReference>
<feature type="transmembrane region" description="Helical" evidence="7">
    <location>
        <begin position="181"/>
        <end position="204"/>
    </location>
</feature>
<dbReference type="AlphaFoldDB" id="E6SHB4"/>
<feature type="transmembrane region" description="Helical" evidence="7">
    <location>
        <begin position="238"/>
        <end position="259"/>
    </location>
</feature>
<reference evidence="8 9" key="1">
    <citation type="journal article" date="2010" name="Stand. Genomic Sci.">
        <title>Complete genome sequence of Thermaerobacter marianensis type strain (7p75a).</title>
        <authorList>
            <person name="Han C."/>
            <person name="Gu W."/>
            <person name="Zhang X."/>
            <person name="Lapidus A."/>
            <person name="Nolan M."/>
            <person name="Copeland A."/>
            <person name="Lucas S."/>
            <person name="Del Rio T.G."/>
            <person name="Tice H."/>
            <person name="Cheng J.F."/>
            <person name="Tapia R."/>
            <person name="Goodwin L."/>
            <person name="Pitluck S."/>
            <person name="Pagani I."/>
            <person name="Ivanova N."/>
            <person name="Mavromatis K."/>
            <person name="Mikhailova N."/>
            <person name="Pati A."/>
            <person name="Chen A."/>
            <person name="Palaniappan K."/>
            <person name="Land M."/>
            <person name="Hauser L."/>
            <person name="Chang Y.J."/>
            <person name="Jeffries C.D."/>
            <person name="Schneider S."/>
            <person name="Rohde M."/>
            <person name="Goker M."/>
            <person name="Pukall R."/>
            <person name="Woyke T."/>
            <person name="Bristow J."/>
            <person name="Eisen J.A."/>
            <person name="Markowitz V."/>
            <person name="Hugenholtz P."/>
            <person name="Kyrpides N.C."/>
            <person name="Klenk H.P."/>
            <person name="Detter J.C."/>
        </authorList>
    </citation>
    <scope>NUCLEOTIDE SEQUENCE [LARGE SCALE GENOMIC DNA]</scope>
    <source>
        <strain evidence="9">ATCC 700841 / DSM 12885 / JCM 10246 / 7p75a</strain>
    </source>
</reference>
<keyword evidence="5 7" id="KW-0472">Membrane</keyword>
<dbReference type="GO" id="GO:0043190">
    <property type="term" value="C:ATP-binding cassette (ABC) transporter complex"/>
    <property type="evidence" value="ECO:0007669"/>
    <property type="project" value="InterPro"/>
</dbReference>
<dbReference type="SUPFAM" id="SSF81345">
    <property type="entry name" value="ABC transporter involved in vitamin B12 uptake, BtuC"/>
    <property type="match status" value="1"/>
</dbReference>
<dbReference type="OrthoDB" id="9798540at2"/>
<keyword evidence="6" id="KW-0813">Transport</keyword>
<feature type="transmembrane region" description="Helical" evidence="7">
    <location>
        <begin position="33"/>
        <end position="52"/>
    </location>
</feature>
<name>E6SHB4_THEM7</name>
<feature type="transmembrane region" description="Helical" evidence="7">
    <location>
        <begin position="210"/>
        <end position="231"/>
    </location>
</feature>
<dbReference type="InterPro" id="IPR001626">
    <property type="entry name" value="ABC_TroCD"/>
</dbReference>
<dbReference type="EMBL" id="CP002344">
    <property type="protein sequence ID" value="ADU50678.1"/>
    <property type="molecule type" value="Genomic_DNA"/>
</dbReference>
<evidence type="ECO:0000256" key="7">
    <source>
        <dbReference type="SAM" id="Phobius"/>
    </source>
</evidence>
<evidence type="ECO:0000313" key="8">
    <source>
        <dbReference type="EMBL" id="ADU50678.1"/>
    </source>
</evidence>
<keyword evidence="3 6" id="KW-0812">Transmembrane</keyword>
<dbReference type="STRING" id="644966.Tmar_0557"/>
<dbReference type="RefSeq" id="WP_013494983.1">
    <property type="nucleotide sequence ID" value="NC_014831.1"/>
</dbReference>
<feature type="transmembrane region" description="Helical" evidence="7">
    <location>
        <begin position="108"/>
        <end position="131"/>
    </location>
</feature>
<dbReference type="Proteomes" id="UP000008915">
    <property type="component" value="Chromosome"/>
</dbReference>
<dbReference type="Gene3D" id="1.10.3470.10">
    <property type="entry name" value="ABC transporter involved in vitamin B12 uptake, BtuC"/>
    <property type="match status" value="1"/>
</dbReference>
<dbReference type="GO" id="GO:0010043">
    <property type="term" value="P:response to zinc ion"/>
    <property type="evidence" value="ECO:0007669"/>
    <property type="project" value="TreeGrafter"/>
</dbReference>
<evidence type="ECO:0000256" key="2">
    <source>
        <dbReference type="ARBA" id="ARBA00008034"/>
    </source>
</evidence>
<dbReference type="eggNOG" id="COG1108">
    <property type="taxonomic scope" value="Bacteria"/>
</dbReference>
<accession>E6SHB4</accession>
<organism evidence="8 9">
    <name type="scientific">Thermaerobacter marianensis (strain ATCC 700841 / DSM 12885 / JCM 10246 / 7p75a)</name>
    <dbReference type="NCBI Taxonomy" id="644966"/>
    <lineage>
        <taxon>Bacteria</taxon>
        <taxon>Bacillati</taxon>
        <taxon>Bacillota</taxon>
        <taxon>Clostridia</taxon>
        <taxon>Eubacteriales</taxon>
        <taxon>Clostridiales Family XVII. Incertae Sedis</taxon>
        <taxon>Thermaerobacter</taxon>
    </lineage>
</organism>
<gene>
    <name evidence="8" type="ordered locus">Tmar_0557</name>
</gene>
<dbReference type="Pfam" id="PF00950">
    <property type="entry name" value="ABC-3"/>
    <property type="match status" value="1"/>
</dbReference>
<sequence length="291" mass="29115">MGGGTAWPAGAGGLAGLAGLAGMFQYDFMVRALAAGTLVGLLAPVVGTFLVLRRLSLMGDALAHVALAGLAGGLWLGVYPTGAALGLAVAAGAAMEALRARYRRHGELAVAITLSSAVALAAVFFSMGGTAGIDLLAYLFGSVLTVTPADVTLTGALTLAVLGVVAALYRDLVAVTLDEELARVAGLPVRALNALFTMMAAAAVAASMRVVGVLLVSSLMVLPVAASLQVARSFRGALALAVGFAQVAVWAGLSIAYWMNLPPGATVVLAAVVLLLGALAARRLWPDLGPA</sequence>
<evidence type="ECO:0000256" key="5">
    <source>
        <dbReference type="ARBA" id="ARBA00023136"/>
    </source>
</evidence>
<dbReference type="GO" id="GO:0055085">
    <property type="term" value="P:transmembrane transport"/>
    <property type="evidence" value="ECO:0007669"/>
    <property type="project" value="InterPro"/>
</dbReference>
<feature type="transmembrane region" description="Helical" evidence="7">
    <location>
        <begin position="265"/>
        <end position="285"/>
    </location>
</feature>
<comment type="subcellular location">
    <subcellularLocation>
        <location evidence="6">Cell membrane</location>
        <topology evidence="6">Multi-pass membrane protein</topology>
    </subcellularLocation>
    <subcellularLocation>
        <location evidence="1">Membrane</location>
        <topology evidence="1">Multi-pass membrane protein</topology>
    </subcellularLocation>
</comment>
<keyword evidence="4 7" id="KW-1133">Transmembrane helix</keyword>
<evidence type="ECO:0000313" key="9">
    <source>
        <dbReference type="Proteomes" id="UP000008915"/>
    </source>
</evidence>
<evidence type="ECO:0000256" key="6">
    <source>
        <dbReference type="RuleBase" id="RU003943"/>
    </source>
</evidence>
<dbReference type="KEGG" id="tmr:Tmar_0557"/>
<evidence type="ECO:0000256" key="1">
    <source>
        <dbReference type="ARBA" id="ARBA00004141"/>
    </source>
</evidence>
<proteinExistence type="inferred from homology"/>
<feature type="transmembrane region" description="Helical" evidence="7">
    <location>
        <begin position="72"/>
        <end position="96"/>
    </location>
</feature>
<feature type="transmembrane region" description="Helical" evidence="7">
    <location>
        <begin position="151"/>
        <end position="169"/>
    </location>
</feature>
<evidence type="ECO:0000256" key="3">
    <source>
        <dbReference type="ARBA" id="ARBA00022692"/>
    </source>
</evidence>
<dbReference type="HOGENOM" id="CLU_028808_3_1_9"/>